<dbReference type="AlphaFoldDB" id="A0A193KUK5"/>
<evidence type="ECO:0000259" key="11">
    <source>
        <dbReference type="PROSITE" id="PS50262"/>
    </source>
</evidence>
<name>A0A193KUK5_SCHMD</name>
<keyword evidence="2" id="KW-1003">Cell membrane</keyword>
<dbReference type="GO" id="GO:0005886">
    <property type="term" value="C:plasma membrane"/>
    <property type="evidence" value="ECO:0007669"/>
    <property type="project" value="UniProtKB-SubCell"/>
</dbReference>
<feature type="transmembrane region" description="Helical" evidence="10">
    <location>
        <begin position="58"/>
        <end position="83"/>
    </location>
</feature>
<dbReference type="PANTHER" id="PTHR24247">
    <property type="entry name" value="5-HYDROXYTRYPTAMINE RECEPTOR"/>
    <property type="match status" value="1"/>
</dbReference>
<dbReference type="SMART" id="SM01381">
    <property type="entry name" value="7TM_GPCR_Srsx"/>
    <property type="match status" value="1"/>
</dbReference>
<dbReference type="InterPro" id="IPR017452">
    <property type="entry name" value="GPCR_Rhodpsn_7TM"/>
</dbReference>
<dbReference type="OMA" id="PAMENDT"/>
<evidence type="ECO:0000256" key="4">
    <source>
        <dbReference type="ARBA" id="ARBA00022989"/>
    </source>
</evidence>
<keyword evidence="5 9" id="KW-0297">G-protein coupled receptor</keyword>
<dbReference type="GO" id="GO:0007187">
    <property type="term" value="P:G protein-coupled receptor signaling pathway, coupled to cyclic nucleotide second messenger"/>
    <property type="evidence" value="ECO:0007669"/>
    <property type="project" value="TreeGrafter"/>
</dbReference>
<keyword evidence="3 9" id="KW-0812">Transmembrane</keyword>
<keyword evidence="8 9" id="KW-0807">Transducer</keyword>
<dbReference type="EMBL" id="KX018834">
    <property type="protein sequence ID" value="ANO38995.1"/>
    <property type="molecule type" value="mRNA"/>
</dbReference>
<keyword evidence="4 10" id="KW-1133">Transmembrane helix</keyword>
<dbReference type="GO" id="GO:0004993">
    <property type="term" value="F:G protein-coupled serotonin receptor activity"/>
    <property type="evidence" value="ECO:0007669"/>
    <property type="project" value="TreeGrafter"/>
</dbReference>
<dbReference type="GO" id="GO:0030425">
    <property type="term" value="C:dendrite"/>
    <property type="evidence" value="ECO:0007669"/>
    <property type="project" value="TreeGrafter"/>
</dbReference>
<feature type="transmembrane region" description="Helical" evidence="10">
    <location>
        <begin position="434"/>
        <end position="454"/>
    </location>
</feature>
<evidence type="ECO:0000256" key="2">
    <source>
        <dbReference type="ARBA" id="ARBA00022475"/>
    </source>
</evidence>
<feature type="transmembrane region" description="Helical" evidence="10">
    <location>
        <begin position="20"/>
        <end position="46"/>
    </location>
</feature>
<evidence type="ECO:0000256" key="7">
    <source>
        <dbReference type="ARBA" id="ARBA00023170"/>
    </source>
</evidence>
<dbReference type="GO" id="GO:0007197">
    <property type="term" value="P:adenylate cyclase-inhibiting G protein-coupled acetylcholine receptor signaling pathway"/>
    <property type="evidence" value="ECO:0007669"/>
    <property type="project" value="TreeGrafter"/>
</dbReference>
<evidence type="ECO:0000256" key="8">
    <source>
        <dbReference type="ARBA" id="ARBA00023224"/>
    </source>
</evidence>
<evidence type="ECO:0000256" key="10">
    <source>
        <dbReference type="SAM" id="Phobius"/>
    </source>
</evidence>
<dbReference type="OrthoDB" id="10071887at2759"/>
<protein>
    <submittedName>
        <fullName evidence="12">GCR013</fullName>
    </submittedName>
</protein>
<dbReference type="SUPFAM" id="SSF81321">
    <property type="entry name" value="Family A G protein-coupled receptor-like"/>
    <property type="match status" value="1"/>
</dbReference>
<dbReference type="InterPro" id="IPR000995">
    <property type="entry name" value="Musac_Ach_rcpt"/>
</dbReference>
<evidence type="ECO:0000256" key="5">
    <source>
        <dbReference type="ARBA" id="ARBA00023040"/>
    </source>
</evidence>
<keyword evidence="7 9" id="KW-0675">Receptor</keyword>
<accession>A0A193KUK5</accession>
<evidence type="ECO:0000256" key="6">
    <source>
        <dbReference type="ARBA" id="ARBA00023136"/>
    </source>
</evidence>
<evidence type="ECO:0000256" key="9">
    <source>
        <dbReference type="RuleBase" id="RU000688"/>
    </source>
</evidence>
<evidence type="ECO:0000256" key="1">
    <source>
        <dbReference type="ARBA" id="ARBA00004651"/>
    </source>
</evidence>
<dbReference type="PANTHER" id="PTHR24247:SF191">
    <property type="entry name" value="MUSCARINIC ACETYLCHOLINE RECEPTOR, B-TYPE, ISOFORM A"/>
    <property type="match status" value="1"/>
</dbReference>
<dbReference type="Gene3D" id="1.20.1070.10">
    <property type="entry name" value="Rhodopsin 7-helix transmembrane proteins"/>
    <property type="match status" value="2"/>
</dbReference>
<organism evidence="12">
    <name type="scientific">Schmidtea mediterranea</name>
    <name type="common">Freshwater planarian flatworm</name>
    <dbReference type="NCBI Taxonomy" id="79327"/>
    <lineage>
        <taxon>Eukaryota</taxon>
        <taxon>Metazoa</taxon>
        <taxon>Spiralia</taxon>
        <taxon>Lophotrochozoa</taxon>
        <taxon>Platyhelminthes</taxon>
        <taxon>Rhabditophora</taxon>
        <taxon>Seriata</taxon>
        <taxon>Tricladida</taxon>
        <taxon>Continenticola</taxon>
        <taxon>Geoplanoidea</taxon>
        <taxon>Dugesiidae</taxon>
        <taxon>Schmidtea</taxon>
    </lineage>
</organism>
<dbReference type="PRINTS" id="PR00243">
    <property type="entry name" value="MUSCARINICR"/>
</dbReference>
<comment type="similarity">
    <text evidence="9">Belongs to the G-protein coupled receptor 1 family.</text>
</comment>
<evidence type="ECO:0000256" key="3">
    <source>
        <dbReference type="ARBA" id="ARBA00022692"/>
    </source>
</evidence>
<dbReference type="Pfam" id="PF00001">
    <property type="entry name" value="7tm_1"/>
    <property type="match status" value="1"/>
</dbReference>
<feature type="domain" description="G-protein coupled receptors family 1 profile" evidence="11">
    <location>
        <begin position="37"/>
        <end position="489"/>
    </location>
</feature>
<comment type="subcellular location">
    <subcellularLocation>
        <location evidence="1">Cell membrane</location>
        <topology evidence="1">Multi-pass membrane protein</topology>
    </subcellularLocation>
</comment>
<proteinExistence type="evidence at transcript level"/>
<dbReference type="InterPro" id="IPR000276">
    <property type="entry name" value="GPCR_Rhodpsn"/>
</dbReference>
<evidence type="ECO:0000313" key="12">
    <source>
        <dbReference type="EMBL" id="ANO38995.1"/>
    </source>
</evidence>
<gene>
    <name evidence="12" type="primary">gcr013</name>
</gene>
<dbReference type="GO" id="GO:0045202">
    <property type="term" value="C:synapse"/>
    <property type="evidence" value="ECO:0007669"/>
    <property type="project" value="TreeGrafter"/>
</dbReference>
<feature type="transmembrane region" description="Helical" evidence="10">
    <location>
        <begin position="137"/>
        <end position="159"/>
    </location>
</feature>
<keyword evidence="6 10" id="KW-0472">Membrane</keyword>
<dbReference type="PROSITE" id="PS50262">
    <property type="entry name" value="G_PROTEIN_RECEP_F1_2"/>
    <property type="match status" value="1"/>
</dbReference>
<dbReference type="PROSITE" id="PS00237">
    <property type="entry name" value="G_PROTEIN_RECEP_F1_1"/>
    <property type="match status" value="1"/>
</dbReference>
<dbReference type="PRINTS" id="PR00237">
    <property type="entry name" value="GPCRRHODOPSN"/>
</dbReference>
<dbReference type="GO" id="GO:0016907">
    <property type="term" value="F:G protein-coupled acetylcholine receptor activity"/>
    <property type="evidence" value="ECO:0007669"/>
    <property type="project" value="InterPro"/>
</dbReference>
<feature type="transmembrane region" description="Helical" evidence="10">
    <location>
        <begin position="179"/>
        <end position="206"/>
    </location>
</feature>
<reference evidence="12" key="1">
    <citation type="journal article" date="2016" name="PLoS Biol.">
        <title>GPCRs Direct Germline Development and Somatic Gonad Function in Planarians.</title>
        <authorList>
            <person name="Saberi A."/>
            <person name="Jamal A."/>
            <person name="Beets I."/>
            <person name="Schoofs L."/>
            <person name="Newmark P.A."/>
        </authorList>
    </citation>
    <scope>NUCLEOTIDE SEQUENCE</scope>
</reference>
<sequence length="511" mass="58678">MHSTISRNISLSIDIGYSKNVVIILASTCTSIGTVFGNGLIITAFIMEKKIRIPSNYFIASLAITDILIGLFSMNLFSIYVVLGYWPLGYILCNIWLSFDYTVCLTSQYTVLLITVDRYCSVKIPAKYRIWRTEKKVYLLIVLAWIIPACLFITIIIIWNCRSQSPSVDSQQCFAEFTLYPIFNTVFTIAYFWITLIIMCVLYIGIYRVARRLHQNSDTKRKRLTSLMATAGQTMSKIGVGLSLANLDVNVQFKNFLKDNPFNETTTERNLLNDNCLYPDSSRNNYSISSRVSPSEETNSLMINNIFPKSHSETLFTDSLRFSPKSNKDKCLNLFEDIQYIDEDSSGDSKTNYEFNISNFYTNRYNLPSINISQSEVHGKFHLENNREIKYKSWDNTVSKSALKAMRFLKSVHNMSKRIDIRNHSKAKKSLKTISFILGAFIICWTPYHVLILIKGFCDNPPKSCINDVLYNASYWLCYINSPINPFCYALSNSQFKKTLLKLIKGDFSRS</sequence>